<sequence>METQQYANHRKFDPLFHFVLLWLTLIVLVGAVIYAIRSLAMGEGVSVALLLLGLSVIAAILVMLVRTYALKAQDRAIRAEELLRHFILTGKPMDPRLSLRQIIALRFAGDQEYPELCRKAAEENMQPDDIKKAIRTWRADHHRL</sequence>
<dbReference type="eggNOG" id="ENOG5032T87">
    <property type="taxonomic scope" value="Bacteria"/>
</dbReference>
<feature type="transmembrane region" description="Helical" evidence="1">
    <location>
        <begin position="15"/>
        <end position="36"/>
    </location>
</feature>
<dbReference type="Pfam" id="PF20136">
    <property type="entry name" value="DUF6526"/>
    <property type="match status" value="1"/>
</dbReference>
<dbReference type="EMBL" id="JNVM01000026">
    <property type="protein sequence ID" value="KEQ23104.1"/>
    <property type="molecule type" value="Genomic_DNA"/>
</dbReference>
<keyword evidence="1" id="KW-0472">Membrane</keyword>
<feature type="transmembrane region" description="Helical" evidence="1">
    <location>
        <begin position="48"/>
        <end position="69"/>
    </location>
</feature>
<evidence type="ECO:0000313" key="3">
    <source>
        <dbReference type="Proteomes" id="UP000028123"/>
    </source>
</evidence>
<comment type="caution">
    <text evidence="2">The sequence shown here is derived from an EMBL/GenBank/DDBJ whole genome shotgun (WGS) entry which is preliminary data.</text>
</comment>
<organism evidence="2 3">
    <name type="scientific">Paenibacillus tyrfis</name>
    <dbReference type="NCBI Taxonomy" id="1501230"/>
    <lineage>
        <taxon>Bacteria</taxon>
        <taxon>Bacillati</taxon>
        <taxon>Bacillota</taxon>
        <taxon>Bacilli</taxon>
        <taxon>Bacillales</taxon>
        <taxon>Paenibacillaceae</taxon>
        <taxon>Paenibacillus</taxon>
    </lineage>
</organism>
<dbReference type="InterPro" id="IPR045385">
    <property type="entry name" value="DUF6526"/>
</dbReference>
<dbReference type="RefSeq" id="WP_036689833.1">
    <property type="nucleotide sequence ID" value="NZ_JNVM01000026.1"/>
</dbReference>
<name>A0A081NXD1_9BACL</name>
<dbReference type="OrthoDB" id="765463at2"/>
<evidence type="ECO:0000256" key="1">
    <source>
        <dbReference type="SAM" id="Phobius"/>
    </source>
</evidence>
<accession>A0A081NXD1</accession>
<keyword evidence="1" id="KW-1133">Transmembrane helix</keyword>
<protein>
    <submittedName>
        <fullName evidence="2">Uncharacterized protein</fullName>
    </submittedName>
</protein>
<proteinExistence type="predicted"/>
<gene>
    <name evidence="2" type="ORF">ET33_18770</name>
</gene>
<evidence type="ECO:0000313" key="2">
    <source>
        <dbReference type="EMBL" id="KEQ23104.1"/>
    </source>
</evidence>
<keyword evidence="1" id="KW-0812">Transmembrane</keyword>
<dbReference type="AlphaFoldDB" id="A0A081NXD1"/>
<keyword evidence="3" id="KW-1185">Reference proteome</keyword>
<reference evidence="2 3" key="1">
    <citation type="submission" date="2014-06" db="EMBL/GenBank/DDBJ databases">
        <title>Draft genome sequence of Paenibacillus sp. MSt1.</title>
        <authorList>
            <person name="Aw Y.K."/>
            <person name="Ong K.S."/>
            <person name="Gan H.M."/>
            <person name="Lee S.M."/>
        </authorList>
    </citation>
    <scope>NUCLEOTIDE SEQUENCE [LARGE SCALE GENOMIC DNA]</scope>
    <source>
        <strain evidence="2 3">MSt1</strain>
    </source>
</reference>
<dbReference type="Proteomes" id="UP000028123">
    <property type="component" value="Unassembled WGS sequence"/>
</dbReference>